<sequence>MRLPNWLAQHLAALRALLVFTVLLGLAYPLALVAVGRVPGLAEKADGSLVAADGRTVGSALIGQSFTDPDGNPVPRYFQSRPSAAGDGYDPTATAASNLGPESVVDTISNDPEESTRSLLTQVCARSRAVGELDGVDGRRPYCTVDGVGAVLAVFRADGLSGPVTRVVSVNQVAPATPFLTSYEGVPVELAQPGEDYVAAGGLVTPIRGDAPADPAVPADAVTASGSGLDPHISPAYAELQVNRVARERDADPAEIRRLVGEHTTGRSLGFMGEPGVNVLELNLALDREFPAR</sequence>
<keyword evidence="8 11" id="KW-1133">Transmembrane helix</keyword>
<evidence type="ECO:0000256" key="11">
    <source>
        <dbReference type="HAMAP-Rule" id="MF_00276"/>
    </source>
</evidence>
<dbReference type="RefSeq" id="WP_204008775.1">
    <property type="nucleotide sequence ID" value="NZ_BOOZ01000022.1"/>
</dbReference>
<comment type="caution">
    <text evidence="12">The sequence shown here is derived from an EMBL/GenBank/DDBJ whole genome shotgun (WGS) entry which is preliminary data.</text>
</comment>
<evidence type="ECO:0000256" key="10">
    <source>
        <dbReference type="ARBA" id="ARBA00023136"/>
    </source>
</evidence>
<evidence type="ECO:0000256" key="9">
    <source>
        <dbReference type="ARBA" id="ARBA00023065"/>
    </source>
</evidence>
<evidence type="ECO:0000256" key="6">
    <source>
        <dbReference type="ARBA" id="ARBA00022840"/>
    </source>
</evidence>
<gene>
    <name evidence="11 12" type="primary">kdpC</name>
    <name evidence="12" type="ORF">Van01_37220</name>
</gene>
<dbReference type="EMBL" id="BOOZ01000022">
    <property type="protein sequence ID" value="GIJ10508.1"/>
    <property type="molecule type" value="Genomic_DNA"/>
</dbReference>
<evidence type="ECO:0000256" key="4">
    <source>
        <dbReference type="ARBA" id="ARBA00022692"/>
    </source>
</evidence>
<keyword evidence="7 11" id="KW-0630">Potassium</keyword>
<dbReference type="Proteomes" id="UP000647017">
    <property type="component" value="Unassembled WGS sequence"/>
</dbReference>
<comment type="subcellular location">
    <subcellularLocation>
        <location evidence="11">Cell membrane</location>
        <topology evidence="11">Single-pass membrane protein</topology>
    </subcellularLocation>
</comment>
<keyword evidence="2 11" id="KW-1003">Cell membrane</keyword>
<keyword evidence="3 11" id="KW-0633">Potassium transport</keyword>
<evidence type="ECO:0000313" key="12">
    <source>
        <dbReference type="EMBL" id="GIJ10508.1"/>
    </source>
</evidence>
<keyword evidence="9 11" id="KW-0406">Ion transport</keyword>
<keyword evidence="6 11" id="KW-0067">ATP-binding</keyword>
<organism evidence="12 13">
    <name type="scientific">Micromonospora andamanensis</name>
    <dbReference type="NCBI Taxonomy" id="1287068"/>
    <lineage>
        <taxon>Bacteria</taxon>
        <taxon>Bacillati</taxon>
        <taxon>Actinomycetota</taxon>
        <taxon>Actinomycetes</taxon>
        <taxon>Micromonosporales</taxon>
        <taxon>Micromonosporaceae</taxon>
        <taxon>Micromonospora</taxon>
    </lineage>
</organism>
<dbReference type="Pfam" id="PF02669">
    <property type="entry name" value="KdpC"/>
    <property type="match status" value="2"/>
</dbReference>
<dbReference type="PANTHER" id="PTHR30042:SF2">
    <property type="entry name" value="POTASSIUM-TRANSPORTING ATPASE KDPC SUBUNIT"/>
    <property type="match status" value="1"/>
</dbReference>
<evidence type="ECO:0000256" key="8">
    <source>
        <dbReference type="ARBA" id="ARBA00022989"/>
    </source>
</evidence>
<keyword evidence="1 11" id="KW-0813">Transport</keyword>
<accession>A0ABQ4HXW2</accession>
<evidence type="ECO:0000256" key="3">
    <source>
        <dbReference type="ARBA" id="ARBA00022538"/>
    </source>
</evidence>
<comment type="subunit">
    <text evidence="11">The system is composed of three essential subunits: KdpA, KdpB and KdpC.</text>
</comment>
<keyword evidence="4 11" id="KW-0812">Transmembrane</keyword>
<dbReference type="PANTHER" id="PTHR30042">
    <property type="entry name" value="POTASSIUM-TRANSPORTING ATPASE C CHAIN"/>
    <property type="match status" value="1"/>
</dbReference>
<reference evidence="12 13" key="1">
    <citation type="submission" date="2021-01" db="EMBL/GenBank/DDBJ databases">
        <title>Whole genome shotgun sequence of Verrucosispora andamanensis NBRC 109075.</title>
        <authorList>
            <person name="Komaki H."/>
            <person name="Tamura T."/>
        </authorList>
    </citation>
    <scope>NUCLEOTIDE SEQUENCE [LARGE SCALE GENOMIC DNA]</scope>
    <source>
        <strain evidence="12 13">NBRC 109075</strain>
    </source>
</reference>
<keyword evidence="10 11" id="KW-0472">Membrane</keyword>
<feature type="transmembrane region" description="Helical" evidence="11">
    <location>
        <begin position="12"/>
        <end position="35"/>
    </location>
</feature>
<comment type="similarity">
    <text evidence="11">Belongs to the KdpC family.</text>
</comment>
<evidence type="ECO:0000313" key="13">
    <source>
        <dbReference type="Proteomes" id="UP000647017"/>
    </source>
</evidence>
<protein>
    <recommendedName>
        <fullName evidence="11">Potassium-transporting ATPase KdpC subunit</fullName>
    </recommendedName>
    <alternativeName>
        <fullName evidence="11">ATP phosphohydrolase [potassium-transporting] C chain</fullName>
    </alternativeName>
    <alternativeName>
        <fullName evidence="11">Potassium-binding and translocating subunit C</fullName>
    </alternativeName>
    <alternativeName>
        <fullName evidence="11">Potassium-translocating ATPase C chain</fullName>
    </alternativeName>
</protein>
<comment type="function">
    <text evidence="11">Part of the high-affinity ATP-driven potassium transport (or Kdp) system, which catalyzes the hydrolysis of ATP coupled with the electrogenic transport of potassium into the cytoplasm. This subunit acts as a catalytic chaperone that increases the ATP-binding affinity of the ATP-hydrolyzing subunit KdpB by the formation of a transient KdpB/KdpC/ATP ternary complex.</text>
</comment>
<evidence type="ECO:0000256" key="5">
    <source>
        <dbReference type="ARBA" id="ARBA00022741"/>
    </source>
</evidence>
<name>A0ABQ4HXW2_9ACTN</name>
<keyword evidence="5 11" id="KW-0547">Nucleotide-binding</keyword>
<dbReference type="InterPro" id="IPR003820">
    <property type="entry name" value="KdpC"/>
</dbReference>
<keyword evidence="13" id="KW-1185">Reference proteome</keyword>
<proteinExistence type="inferred from homology"/>
<evidence type="ECO:0000256" key="2">
    <source>
        <dbReference type="ARBA" id="ARBA00022475"/>
    </source>
</evidence>
<dbReference type="HAMAP" id="MF_00276">
    <property type="entry name" value="KdpC"/>
    <property type="match status" value="1"/>
</dbReference>
<evidence type="ECO:0000256" key="1">
    <source>
        <dbReference type="ARBA" id="ARBA00022448"/>
    </source>
</evidence>
<evidence type="ECO:0000256" key="7">
    <source>
        <dbReference type="ARBA" id="ARBA00022958"/>
    </source>
</evidence>